<evidence type="ECO:0000256" key="4">
    <source>
        <dbReference type="ARBA" id="ARBA00022448"/>
    </source>
</evidence>
<evidence type="ECO:0000256" key="8">
    <source>
        <dbReference type="ARBA" id="ARBA00022989"/>
    </source>
</evidence>
<dbReference type="Gene3D" id="1.20.81.30">
    <property type="entry name" value="Type II secretion system (T2SS), domain F"/>
    <property type="match status" value="2"/>
</dbReference>
<dbReference type="InterPro" id="IPR001992">
    <property type="entry name" value="T2SS_GspF/T4SS_PilC_CS"/>
</dbReference>
<feature type="domain" description="Type II secretion system protein GspF" evidence="14">
    <location>
        <begin position="295"/>
        <end position="416"/>
    </location>
</feature>
<keyword evidence="9 13" id="KW-0472">Membrane</keyword>
<comment type="caution">
    <text evidence="15">The sequence shown here is derived from an EMBL/GenBank/DDBJ whole genome shotgun (WGS) entry which is preliminary data.</text>
</comment>
<dbReference type="PROSITE" id="PS00874">
    <property type="entry name" value="T2SP_F"/>
    <property type="match status" value="1"/>
</dbReference>
<keyword evidence="7 11" id="KW-0812">Transmembrane</keyword>
<feature type="transmembrane region" description="Helical" evidence="13">
    <location>
        <begin position="190"/>
        <end position="211"/>
    </location>
</feature>
<dbReference type="AlphaFoldDB" id="A0A9D1T1T9"/>
<evidence type="ECO:0000256" key="3">
    <source>
        <dbReference type="ARBA" id="ARBA00005745"/>
    </source>
</evidence>
<dbReference type="InterPro" id="IPR003004">
    <property type="entry name" value="GspF/PilC"/>
</dbReference>
<dbReference type="InterPro" id="IPR042094">
    <property type="entry name" value="T2SS_GspF_sf"/>
</dbReference>
<dbReference type="PANTHER" id="PTHR30012">
    <property type="entry name" value="GENERAL SECRETION PATHWAY PROTEIN"/>
    <property type="match status" value="1"/>
</dbReference>
<organism evidence="15 16">
    <name type="scientific">Candidatus Spyradenecus faecavium</name>
    <dbReference type="NCBI Taxonomy" id="2840947"/>
    <lineage>
        <taxon>Bacteria</taxon>
        <taxon>Pseudomonadati</taxon>
        <taxon>Lentisphaerota</taxon>
        <taxon>Lentisphaeria</taxon>
        <taxon>Lentisphaerales</taxon>
        <taxon>Lentisphaeraceae</taxon>
        <taxon>Lentisphaeraceae incertae sedis</taxon>
        <taxon>Candidatus Spyradenecus</taxon>
    </lineage>
</organism>
<evidence type="ECO:0000256" key="1">
    <source>
        <dbReference type="ARBA" id="ARBA00002684"/>
    </source>
</evidence>
<evidence type="ECO:0000256" key="9">
    <source>
        <dbReference type="ARBA" id="ARBA00023136"/>
    </source>
</evidence>
<accession>A0A9D1T1T9</accession>
<dbReference type="Pfam" id="PF00482">
    <property type="entry name" value="T2SSF"/>
    <property type="match status" value="2"/>
</dbReference>
<dbReference type="GO" id="GO:0005886">
    <property type="term" value="C:plasma membrane"/>
    <property type="evidence" value="ECO:0007669"/>
    <property type="project" value="UniProtKB-SubCell"/>
</dbReference>
<feature type="domain" description="Type II secretion system protein GspF" evidence="14">
    <location>
        <begin position="89"/>
        <end position="212"/>
    </location>
</feature>
<evidence type="ECO:0000259" key="14">
    <source>
        <dbReference type="Pfam" id="PF00482"/>
    </source>
</evidence>
<keyword evidence="6" id="KW-0997">Cell inner membrane</keyword>
<evidence type="ECO:0000313" key="16">
    <source>
        <dbReference type="Proteomes" id="UP000886845"/>
    </source>
</evidence>
<evidence type="ECO:0000256" key="7">
    <source>
        <dbReference type="ARBA" id="ARBA00022692"/>
    </source>
</evidence>
<gene>
    <name evidence="15" type="ORF">IAC79_00020</name>
</gene>
<proteinExistence type="inferred from homology"/>
<dbReference type="EMBL" id="DVOR01000001">
    <property type="protein sequence ID" value="HIV08487.1"/>
    <property type="molecule type" value="Genomic_DNA"/>
</dbReference>
<keyword evidence="5" id="KW-1003">Cell membrane</keyword>
<comment type="similarity">
    <text evidence="3 11">Belongs to the GSP F family.</text>
</comment>
<evidence type="ECO:0000313" key="15">
    <source>
        <dbReference type="EMBL" id="HIV08487.1"/>
    </source>
</evidence>
<feature type="transmembrane region" description="Helical" evidence="13">
    <location>
        <begin position="399"/>
        <end position="424"/>
    </location>
</feature>
<feature type="region of interest" description="Disordered" evidence="12">
    <location>
        <begin position="45"/>
        <end position="65"/>
    </location>
</feature>
<keyword evidence="8 13" id="KW-1133">Transmembrane helix</keyword>
<comment type="function">
    <text evidence="1">Component of the type II secretion system inner membrane complex required for the energy-dependent secretion of extracellular factors such as proteases and toxins from the periplasm.</text>
</comment>
<evidence type="ECO:0000256" key="12">
    <source>
        <dbReference type="SAM" id="MobiDB-lite"/>
    </source>
</evidence>
<sequence>MAKFRFKAVDSQGKEVSSTVEADSQRAAIEKIRAMKLTPKAIGQVREDAAGAPPPAAEKPAKKKSAMDINIKMPRLFKQRVKPKDLMVFTRQLATLVDAGLPLLRGLRVLHRQCQNETLKEALAGMIDTVETGNTFSESLANYPKIFNHLYVNMVKAGEAGGVLETVLNRLAEFMEKAEKIKNKVKGAMTYPIVVLVAAVGIVVFLMLAVIPKFQQIFDDLLGGEGMPALTAAVIAFSEWVQVYWLFLFAIIVAVVVGVKLAVKTPIGSRLRDRFMLRAPGIGQLNQKTIVARLTRTLGTLLSSGVPVLQALAIVKETTGNSLFTKALQSVHDSVKEGEGMTAPMGASGEFPPMVVSMVEVGEETGALPEMLIRVANTYDDEVDNAVAALTSVIEPIMIIFLAVVVGGIVVAMFMPLISIIGSIGGGAGA</sequence>
<dbReference type="PANTHER" id="PTHR30012:SF0">
    <property type="entry name" value="TYPE II SECRETION SYSTEM PROTEIN F-RELATED"/>
    <property type="match status" value="1"/>
</dbReference>
<protein>
    <recommendedName>
        <fullName evidence="10">General secretion pathway protein F</fullName>
    </recommendedName>
</protein>
<dbReference type="InterPro" id="IPR018076">
    <property type="entry name" value="T2SS_GspF_dom"/>
</dbReference>
<keyword evidence="4 11" id="KW-0813">Transport</keyword>
<feature type="transmembrane region" description="Helical" evidence="13">
    <location>
        <begin position="243"/>
        <end position="263"/>
    </location>
</feature>
<evidence type="ECO:0000256" key="13">
    <source>
        <dbReference type="SAM" id="Phobius"/>
    </source>
</evidence>
<evidence type="ECO:0000256" key="11">
    <source>
        <dbReference type="RuleBase" id="RU003923"/>
    </source>
</evidence>
<name>A0A9D1T1T9_9BACT</name>
<evidence type="ECO:0000256" key="5">
    <source>
        <dbReference type="ARBA" id="ARBA00022475"/>
    </source>
</evidence>
<comment type="subcellular location">
    <subcellularLocation>
        <location evidence="2">Cell inner membrane</location>
        <topology evidence="2">Multi-pass membrane protein</topology>
    </subcellularLocation>
    <subcellularLocation>
        <location evidence="11">Cell membrane</location>
        <topology evidence="11">Multi-pass membrane protein</topology>
    </subcellularLocation>
</comment>
<dbReference type="FunFam" id="1.20.81.30:FF:000001">
    <property type="entry name" value="Type II secretion system protein F"/>
    <property type="match status" value="2"/>
</dbReference>
<reference evidence="15" key="1">
    <citation type="submission" date="2020-10" db="EMBL/GenBank/DDBJ databases">
        <authorList>
            <person name="Gilroy R."/>
        </authorList>
    </citation>
    <scope>NUCLEOTIDE SEQUENCE</scope>
    <source>
        <strain evidence="15">35461</strain>
    </source>
</reference>
<dbReference type="PRINTS" id="PR00812">
    <property type="entry name" value="BCTERIALGSPF"/>
</dbReference>
<evidence type="ECO:0000256" key="6">
    <source>
        <dbReference type="ARBA" id="ARBA00022519"/>
    </source>
</evidence>
<evidence type="ECO:0000256" key="10">
    <source>
        <dbReference type="ARBA" id="ARBA00030750"/>
    </source>
</evidence>
<evidence type="ECO:0000256" key="2">
    <source>
        <dbReference type="ARBA" id="ARBA00004429"/>
    </source>
</evidence>
<dbReference type="Proteomes" id="UP000886845">
    <property type="component" value="Unassembled WGS sequence"/>
</dbReference>
<reference evidence="15" key="2">
    <citation type="journal article" date="2021" name="PeerJ">
        <title>Extensive microbial diversity within the chicken gut microbiome revealed by metagenomics and culture.</title>
        <authorList>
            <person name="Gilroy R."/>
            <person name="Ravi A."/>
            <person name="Getino M."/>
            <person name="Pursley I."/>
            <person name="Horton D.L."/>
            <person name="Alikhan N.F."/>
            <person name="Baker D."/>
            <person name="Gharbi K."/>
            <person name="Hall N."/>
            <person name="Watson M."/>
            <person name="Adriaenssens E.M."/>
            <person name="Foster-Nyarko E."/>
            <person name="Jarju S."/>
            <person name="Secka A."/>
            <person name="Antonio M."/>
            <person name="Oren A."/>
            <person name="Chaudhuri R.R."/>
            <person name="La Ragione R."/>
            <person name="Hildebrand F."/>
            <person name="Pallen M.J."/>
        </authorList>
    </citation>
    <scope>NUCLEOTIDE SEQUENCE</scope>
    <source>
        <strain evidence="15">35461</strain>
    </source>
</reference>
<dbReference type="GO" id="GO:0015628">
    <property type="term" value="P:protein secretion by the type II secretion system"/>
    <property type="evidence" value="ECO:0007669"/>
    <property type="project" value="TreeGrafter"/>
</dbReference>